<keyword evidence="2" id="KW-1133">Transmembrane helix</keyword>
<dbReference type="EMBL" id="CP002394">
    <property type="protein sequence ID" value="ADU28553.1"/>
    <property type="molecule type" value="Genomic_DNA"/>
</dbReference>
<name>E6TU93_EVAC2</name>
<accession>E6TU93</accession>
<evidence type="ECO:0000313" key="4">
    <source>
        <dbReference type="EMBL" id="ADU28553.1"/>
    </source>
</evidence>
<dbReference type="OrthoDB" id="25753at2"/>
<feature type="domain" description="Thioredoxin" evidence="3">
    <location>
        <begin position="64"/>
        <end position="206"/>
    </location>
</feature>
<dbReference type="PANTHER" id="PTHR42852:SF13">
    <property type="entry name" value="PROTEIN DIPZ"/>
    <property type="match status" value="1"/>
</dbReference>
<dbReference type="PROSITE" id="PS51352">
    <property type="entry name" value="THIOREDOXIN_2"/>
    <property type="match status" value="1"/>
</dbReference>
<keyword evidence="1" id="KW-1015">Disulfide bond</keyword>
<dbReference type="Proteomes" id="UP000001401">
    <property type="component" value="Chromosome"/>
</dbReference>
<dbReference type="eggNOG" id="COG0526">
    <property type="taxonomic scope" value="Bacteria"/>
</dbReference>
<keyword evidence="5" id="KW-1185">Reference proteome</keyword>
<dbReference type="GO" id="GO:0016491">
    <property type="term" value="F:oxidoreductase activity"/>
    <property type="evidence" value="ECO:0007669"/>
    <property type="project" value="InterPro"/>
</dbReference>
<dbReference type="InterPro" id="IPR013766">
    <property type="entry name" value="Thioredoxin_domain"/>
</dbReference>
<evidence type="ECO:0000313" key="5">
    <source>
        <dbReference type="Proteomes" id="UP000001401"/>
    </source>
</evidence>
<dbReference type="Pfam" id="PF00578">
    <property type="entry name" value="AhpC-TSA"/>
    <property type="match status" value="1"/>
</dbReference>
<reference evidence="4 5" key="1">
    <citation type="submission" date="2010-12" db="EMBL/GenBank/DDBJ databases">
        <title>Complete sequence of Bacillus cellulosilyticus DSM 2522.</title>
        <authorList>
            <consortium name="US DOE Joint Genome Institute"/>
            <person name="Lucas S."/>
            <person name="Copeland A."/>
            <person name="Lapidus A."/>
            <person name="Cheng J.-F."/>
            <person name="Bruce D."/>
            <person name="Goodwin L."/>
            <person name="Pitluck S."/>
            <person name="Chertkov O."/>
            <person name="Detter J.C."/>
            <person name="Han C."/>
            <person name="Tapia R."/>
            <person name="Land M."/>
            <person name="Hauser L."/>
            <person name="Jeffries C."/>
            <person name="Kyrpides N."/>
            <person name="Ivanova N."/>
            <person name="Mikhailova N."/>
            <person name="Brumm P."/>
            <person name="Mead D."/>
            <person name="Woyke T."/>
        </authorList>
    </citation>
    <scope>NUCLEOTIDE SEQUENCE [LARGE SCALE GENOMIC DNA]</scope>
    <source>
        <strain evidence="5">ATCC 21833 / DSM 2522 / FERM P-1141 / JCM 9156 / N-4</strain>
    </source>
</reference>
<dbReference type="SUPFAM" id="SSF52833">
    <property type="entry name" value="Thioredoxin-like"/>
    <property type="match status" value="1"/>
</dbReference>
<keyword evidence="2" id="KW-0812">Transmembrane</keyword>
<feature type="transmembrane region" description="Helical" evidence="2">
    <location>
        <begin position="6"/>
        <end position="27"/>
    </location>
</feature>
<evidence type="ECO:0000256" key="1">
    <source>
        <dbReference type="ARBA" id="ARBA00023157"/>
    </source>
</evidence>
<dbReference type="GO" id="GO:0016209">
    <property type="term" value="F:antioxidant activity"/>
    <property type="evidence" value="ECO:0007669"/>
    <property type="project" value="InterPro"/>
</dbReference>
<evidence type="ECO:0000259" key="3">
    <source>
        <dbReference type="PROSITE" id="PS51352"/>
    </source>
</evidence>
<dbReference type="HOGENOM" id="CLU_042529_11_4_9"/>
<dbReference type="AlphaFoldDB" id="E6TU93"/>
<dbReference type="PANTHER" id="PTHR42852">
    <property type="entry name" value="THIOL:DISULFIDE INTERCHANGE PROTEIN DSBE"/>
    <property type="match status" value="1"/>
</dbReference>
<dbReference type="InterPro" id="IPR000866">
    <property type="entry name" value="AhpC/TSA"/>
</dbReference>
<dbReference type="Gene3D" id="3.40.30.10">
    <property type="entry name" value="Glutaredoxin"/>
    <property type="match status" value="1"/>
</dbReference>
<dbReference type="RefSeq" id="WP_013486894.1">
    <property type="nucleotide sequence ID" value="NC_014829.1"/>
</dbReference>
<gene>
    <name evidence="4" type="ordered locus">Bcell_0266</name>
</gene>
<dbReference type="InterPro" id="IPR036249">
    <property type="entry name" value="Thioredoxin-like_sf"/>
</dbReference>
<dbReference type="InterPro" id="IPR050553">
    <property type="entry name" value="Thioredoxin_ResA/DsbE_sf"/>
</dbReference>
<evidence type="ECO:0000256" key="2">
    <source>
        <dbReference type="SAM" id="Phobius"/>
    </source>
</evidence>
<sequence>MLKKRLMNLSIFIIAILVSGYVVYDYILKESSRNDQRIEEYLSTGGIENRDEEVSYSESEEIGPYPGRIAPNFTLPSWDESSEISLHDYRGNFVIMNAWASWCGPCKDEIPYLIDFHENYAEEDVEVLGVNLTNTETSKSSAIAFINDFNIPYDIAMDVEGFVEKEYLIVSLPMTFVIDPDGRTIIRKVGYMNYEQIIALYEEAQEIYYNEGDSKG</sequence>
<dbReference type="STRING" id="649639.Bcell_0266"/>
<dbReference type="KEGG" id="bco:Bcell_0266"/>
<keyword evidence="2" id="KW-0472">Membrane</keyword>
<proteinExistence type="predicted"/>
<protein>
    <submittedName>
        <fullName evidence="4">Alkyl hydroperoxide reductase/ Thiol specific antioxidant/ Mal allergen</fullName>
    </submittedName>
</protein>
<organism evidence="4 5">
    <name type="scientific">Evansella cellulosilytica (strain ATCC 21833 / DSM 2522 / FERM P-1141 / JCM 9156 / N-4)</name>
    <name type="common">Bacillus cellulosilyticus</name>
    <dbReference type="NCBI Taxonomy" id="649639"/>
    <lineage>
        <taxon>Bacteria</taxon>
        <taxon>Bacillati</taxon>
        <taxon>Bacillota</taxon>
        <taxon>Bacilli</taxon>
        <taxon>Bacillales</taxon>
        <taxon>Bacillaceae</taxon>
        <taxon>Evansella</taxon>
    </lineage>
</organism>
<dbReference type="CDD" id="cd02966">
    <property type="entry name" value="TlpA_like_family"/>
    <property type="match status" value="1"/>
</dbReference>